<accession>A0A7W5P7J0</accession>
<dbReference type="EMBL" id="JACHZG010000001">
    <property type="protein sequence ID" value="MBB3327548.1"/>
    <property type="molecule type" value="Genomic_DNA"/>
</dbReference>
<evidence type="ECO:0008006" key="4">
    <source>
        <dbReference type="Google" id="ProtNLM"/>
    </source>
</evidence>
<dbReference type="InterPro" id="IPR035172">
    <property type="entry name" value="DUF5302"/>
</dbReference>
<proteinExistence type="predicted"/>
<sequence>MSANEPETTDEPGTQPPSESPAEETKRRFREALDAKKARHGEDHLDAGQTPGHAHGRVETKRTFRRKTG</sequence>
<evidence type="ECO:0000313" key="3">
    <source>
        <dbReference type="Proteomes" id="UP000565572"/>
    </source>
</evidence>
<dbReference type="Proteomes" id="UP000565572">
    <property type="component" value="Unassembled WGS sequence"/>
</dbReference>
<dbReference type="RefSeq" id="WP_183338857.1">
    <property type="nucleotide sequence ID" value="NZ_JACHZG010000001.1"/>
</dbReference>
<keyword evidence="3" id="KW-1185">Reference proteome</keyword>
<dbReference type="Pfam" id="PF17227">
    <property type="entry name" value="DUF5302"/>
    <property type="match status" value="1"/>
</dbReference>
<feature type="region of interest" description="Disordered" evidence="1">
    <location>
        <begin position="1"/>
        <end position="69"/>
    </location>
</feature>
<evidence type="ECO:0000313" key="2">
    <source>
        <dbReference type="EMBL" id="MBB3327548.1"/>
    </source>
</evidence>
<evidence type="ECO:0000256" key="1">
    <source>
        <dbReference type="SAM" id="MobiDB-lite"/>
    </source>
</evidence>
<dbReference type="AlphaFoldDB" id="A0A7W5P7J0"/>
<feature type="compositionally biased region" description="Basic and acidic residues" evidence="1">
    <location>
        <begin position="23"/>
        <end position="46"/>
    </location>
</feature>
<gene>
    <name evidence="2" type="ORF">FHX39_002492</name>
</gene>
<name>A0A7W5P7J0_9ACTN</name>
<comment type="caution">
    <text evidence="2">The sequence shown here is derived from an EMBL/GenBank/DDBJ whole genome shotgun (WGS) entry which is preliminary data.</text>
</comment>
<protein>
    <recommendedName>
        <fullName evidence="4">DUF5302 domain-containing protein</fullName>
    </recommendedName>
</protein>
<organism evidence="2 3">
    <name type="scientific">Microlunatus antarcticus</name>
    <dbReference type="NCBI Taxonomy" id="53388"/>
    <lineage>
        <taxon>Bacteria</taxon>
        <taxon>Bacillati</taxon>
        <taxon>Actinomycetota</taxon>
        <taxon>Actinomycetes</taxon>
        <taxon>Propionibacteriales</taxon>
        <taxon>Propionibacteriaceae</taxon>
        <taxon>Microlunatus</taxon>
    </lineage>
</organism>
<reference evidence="2 3" key="1">
    <citation type="submission" date="2020-08" db="EMBL/GenBank/DDBJ databases">
        <title>Sequencing the genomes of 1000 actinobacteria strains.</title>
        <authorList>
            <person name="Klenk H.-P."/>
        </authorList>
    </citation>
    <scope>NUCLEOTIDE SEQUENCE [LARGE SCALE GENOMIC DNA]</scope>
    <source>
        <strain evidence="2 3">DSM 11053</strain>
    </source>
</reference>